<evidence type="ECO:0000313" key="3">
    <source>
        <dbReference type="EMBL" id="SKA60965.1"/>
    </source>
</evidence>
<dbReference type="RefSeq" id="WP_078928516.1">
    <property type="nucleotide sequence ID" value="NZ_FUXX01000012.1"/>
</dbReference>
<dbReference type="Proteomes" id="UP000242432">
    <property type="component" value="Unassembled WGS sequence"/>
</dbReference>
<evidence type="ECO:0000256" key="1">
    <source>
        <dbReference type="ARBA" id="ARBA00009277"/>
    </source>
</evidence>
<gene>
    <name evidence="3" type="ORF">SAMN02745213_00995</name>
</gene>
<evidence type="ECO:0000313" key="4">
    <source>
        <dbReference type="Proteomes" id="UP000242432"/>
    </source>
</evidence>
<dbReference type="SUPFAM" id="SSF53098">
    <property type="entry name" value="Ribonuclease H-like"/>
    <property type="match status" value="1"/>
</dbReference>
<organism evidence="3 4">
    <name type="scientific">Succinivibrio dextrinosolvens DSM 3072</name>
    <dbReference type="NCBI Taxonomy" id="1123324"/>
    <lineage>
        <taxon>Bacteria</taxon>
        <taxon>Pseudomonadati</taxon>
        <taxon>Pseudomonadota</taxon>
        <taxon>Gammaproteobacteria</taxon>
        <taxon>Aeromonadales</taxon>
        <taxon>Succinivibrionaceae</taxon>
        <taxon>Succinivibrio</taxon>
    </lineage>
</organism>
<dbReference type="GO" id="GO:0015074">
    <property type="term" value="P:DNA integration"/>
    <property type="evidence" value="ECO:0007669"/>
    <property type="project" value="InterPro"/>
</dbReference>
<feature type="domain" description="Integrase catalytic" evidence="2">
    <location>
        <begin position="151"/>
        <end position="333"/>
    </location>
</feature>
<dbReference type="PROSITE" id="PS50994">
    <property type="entry name" value="INTEGRASE"/>
    <property type="match status" value="1"/>
</dbReference>
<comment type="similarity">
    <text evidence="1">Belongs to the transposase IS21/IS408/IS1162 family.</text>
</comment>
<dbReference type="AlphaFoldDB" id="A0A1T4V7K4"/>
<evidence type="ECO:0000259" key="2">
    <source>
        <dbReference type="PROSITE" id="PS50994"/>
    </source>
</evidence>
<reference evidence="4" key="1">
    <citation type="submission" date="2017-02" db="EMBL/GenBank/DDBJ databases">
        <authorList>
            <person name="Varghese N."/>
            <person name="Submissions S."/>
        </authorList>
    </citation>
    <scope>NUCLEOTIDE SEQUENCE [LARGE SCALE GENOMIC DNA]</scope>
    <source>
        <strain evidence="4">DSM 3072</strain>
    </source>
</reference>
<sequence>MDIKKVRAICMEVLGGYKHRDIAAKYDISPSLVSRFREHLANAGYLPGIGSCSDVSSMTDLELAKIIYPNVTGIKNGSVVVVGRPRPDAFVPDFVYLANQVIDSKITRKLCFSLYLEDCEKENKRAISKSDFYRKLSFEIRKIIGTKVYMPQEHPYGQEVCIDFCGQTWAYIGADKKLRHAPIFVMTWSASYMTYACVIERQTTKCTCEAIGKAFQYFGYIPLTLQFDNGKAAVTTHIKGSETIFNDSFNEYMNRIKVPAITSNPRSPTYKSCVEAMVGVIERNILPIMNHDINLSLEEVNCNLIRQVDKVINKARYREGSSRTREYLFKTYETAKSRKFEGTIPEFYEHIPCLKVGSDYTVDVDGTKYSVPYTLAGEYVSASISGKQIRIMYELQVVATHTISDNGTHQIKLEHMPESHRSVVEKKLKYPSAESIYATALSISEPLYRFSKCLIQKMGFDNGKKGCIRLINRYRSRSCVRELMDEAIDRTLNGDSRLWNSNTVLDNYKEVSKEAIFNNGKVAHQTELNFCADPHFAHLRRQDYNSPGINRIDRYVERKINYISSDNNSVESAEDSKEPFVRASNVKPNC</sequence>
<name>A0A1T4V7K4_9GAMM</name>
<dbReference type="EMBL" id="FUXX01000012">
    <property type="protein sequence ID" value="SKA60965.1"/>
    <property type="molecule type" value="Genomic_DNA"/>
</dbReference>
<dbReference type="InterPro" id="IPR012337">
    <property type="entry name" value="RNaseH-like_sf"/>
</dbReference>
<dbReference type="InterPro" id="IPR054353">
    <property type="entry name" value="IstA-like_C"/>
</dbReference>
<dbReference type="InterPro" id="IPR036397">
    <property type="entry name" value="RNaseH_sf"/>
</dbReference>
<dbReference type="PANTHER" id="PTHR35004:SF8">
    <property type="entry name" value="TRANSPOSASE RV3428C-RELATED"/>
    <property type="match status" value="1"/>
</dbReference>
<accession>A0A1T4V7K4</accession>
<dbReference type="PANTHER" id="PTHR35004">
    <property type="entry name" value="TRANSPOSASE RV3428C-RELATED"/>
    <property type="match status" value="1"/>
</dbReference>
<proteinExistence type="inferred from homology"/>
<dbReference type="InterPro" id="IPR001584">
    <property type="entry name" value="Integrase_cat-core"/>
</dbReference>
<protein>
    <submittedName>
        <fullName evidence="3">Transposase</fullName>
    </submittedName>
</protein>
<dbReference type="Gene3D" id="3.30.420.10">
    <property type="entry name" value="Ribonuclease H-like superfamily/Ribonuclease H"/>
    <property type="match status" value="1"/>
</dbReference>
<keyword evidence="4" id="KW-1185">Reference proteome</keyword>
<dbReference type="GO" id="GO:0003676">
    <property type="term" value="F:nucleic acid binding"/>
    <property type="evidence" value="ECO:0007669"/>
    <property type="project" value="InterPro"/>
</dbReference>
<dbReference type="Pfam" id="PF22483">
    <property type="entry name" value="Mu-transpos_C_2"/>
    <property type="match status" value="1"/>
</dbReference>